<dbReference type="Gene3D" id="3.90.1340.10">
    <property type="entry name" value="Phage tail collar domain"/>
    <property type="match status" value="1"/>
</dbReference>
<dbReference type="SUPFAM" id="SSF88874">
    <property type="entry name" value="Receptor-binding domain of short tail fibre protein gp12"/>
    <property type="match status" value="1"/>
</dbReference>
<keyword evidence="4" id="KW-1185">Reference proteome</keyword>
<reference evidence="3" key="1">
    <citation type="submission" date="2020-11" db="EMBL/GenBank/DDBJ databases">
        <title>Chlorella ohadii genome sequencing and assembly.</title>
        <authorList>
            <person name="Murik O."/>
            <person name="Treves H."/>
            <person name="Kedem I."/>
            <person name="Shotland Y."/>
            <person name="Kaplan A."/>
        </authorList>
    </citation>
    <scope>NUCLEOTIDE SEQUENCE</scope>
    <source>
        <strain evidence="3">1</strain>
    </source>
</reference>
<comment type="caution">
    <text evidence="3">The sequence shown here is derived from an EMBL/GenBank/DDBJ whole genome shotgun (WGS) entry which is preliminary data.</text>
</comment>
<feature type="domain" description="Phage tail collar" evidence="2">
    <location>
        <begin position="32"/>
        <end position="82"/>
    </location>
</feature>
<evidence type="ECO:0000313" key="3">
    <source>
        <dbReference type="EMBL" id="KAI7839650.1"/>
    </source>
</evidence>
<accession>A0AAD5DKI9</accession>
<evidence type="ECO:0000256" key="1">
    <source>
        <dbReference type="SAM" id="SignalP"/>
    </source>
</evidence>
<gene>
    <name evidence="3" type="ORF">COHA_006459</name>
</gene>
<keyword evidence="1" id="KW-0732">Signal</keyword>
<protein>
    <recommendedName>
        <fullName evidence="2">Phage tail collar domain-containing protein</fullName>
    </recommendedName>
</protein>
<dbReference type="AlphaFoldDB" id="A0AAD5DKI9"/>
<sequence>MRLATFALAALLLAACLPRPTDAASSDACYIGEIFMMASTFCPVGSQEANGATIAAASNPALYAILGTRYGGTSTNFKLPTIKSQCAAGSCILYCICTLGLYPPSS</sequence>
<dbReference type="EMBL" id="JADXDR010000095">
    <property type="protein sequence ID" value="KAI7839650.1"/>
    <property type="molecule type" value="Genomic_DNA"/>
</dbReference>
<organism evidence="3 4">
    <name type="scientific">Chlorella ohadii</name>
    <dbReference type="NCBI Taxonomy" id="2649997"/>
    <lineage>
        <taxon>Eukaryota</taxon>
        <taxon>Viridiplantae</taxon>
        <taxon>Chlorophyta</taxon>
        <taxon>core chlorophytes</taxon>
        <taxon>Trebouxiophyceae</taxon>
        <taxon>Chlorellales</taxon>
        <taxon>Chlorellaceae</taxon>
        <taxon>Chlorella clade</taxon>
        <taxon>Chlorella</taxon>
    </lineage>
</organism>
<feature type="signal peptide" evidence="1">
    <location>
        <begin position="1"/>
        <end position="23"/>
    </location>
</feature>
<dbReference type="PROSITE" id="PS51257">
    <property type="entry name" value="PROKAR_LIPOPROTEIN"/>
    <property type="match status" value="1"/>
</dbReference>
<dbReference type="Proteomes" id="UP001205105">
    <property type="component" value="Unassembled WGS sequence"/>
</dbReference>
<dbReference type="Pfam" id="PF07484">
    <property type="entry name" value="Collar"/>
    <property type="match status" value="1"/>
</dbReference>
<evidence type="ECO:0000313" key="4">
    <source>
        <dbReference type="Proteomes" id="UP001205105"/>
    </source>
</evidence>
<evidence type="ECO:0000259" key="2">
    <source>
        <dbReference type="Pfam" id="PF07484"/>
    </source>
</evidence>
<name>A0AAD5DKI9_9CHLO</name>
<dbReference type="InterPro" id="IPR011083">
    <property type="entry name" value="Phage_tail_collar_dom"/>
</dbReference>
<feature type="chain" id="PRO_5041918128" description="Phage tail collar domain-containing protein" evidence="1">
    <location>
        <begin position="24"/>
        <end position="106"/>
    </location>
</feature>
<dbReference type="InterPro" id="IPR037053">
    <property type="entry name" value="Phage_tail_collar_dom_sf"/>
</dbReference>
<proteinExistence type="predicted"/>